<dbReference type="AlphaFoldDB" id="A0A2T0KB01"/>
<keyword evidence="5" id="KW-1185">Reference proteome</keyword>
<organism evidence="4 5">
    <name type="scientific">Actinoplanes italicus</name>
    <dbReference type="NCBI Taxonomy" id="113567"/>
    <lineage>
        <taxon>Bacteria</taxon>
        <taxon>Bacillati</taxon>
        <taxon>Actinomycetota</taxon>
        <taxon>Actinomycetes</taxon>
        <taxon>Micromonosporales</taxon>
        <taxon>Micromonosporaceae</taxon>
        <taxon>Actinoplanes</taxon>
    </lineage>
</organism>
<evidence type="ECO:0000313" key="5">
    <source>
        <dbReference type="Proteomes" id="UP000239415"/>
    </source>
</evidence>
<dbReference type="EMBL" id="PVMZ01000009">
    <property type="protein sequence ID" value="PRX20029.1"/>
    <property type="molecule type" value="Genomic_DNA"/>
</dbReference>
<keyword evidence="1" id="KW-0328">Glycosyltransferase</keyword>
<name>A0A2T0KB01_9ACTN</name>
<gene>
    <name evidence="4" type="ORF">CLV67_109294</name>
</gene>
<dbReference type="SUPFAM" id="SSF53756">
    <property type="entry name" value="UDP-Glycosyltransferase/glycogen phosphorylase"/>
    <property type="match status" value="1"/>
</dbReference>
<evidence type="ECO:0000313" key="4">
    <source>
        <dbReference type="EMBL" id="PRX20029.1"/>
    </source>
</evidence>
<keyword evidence="2 4" id="KW-0808">Transferase</keyword>
<dbReference type="RefSeq" id="WP_106321910.1">
    <property type="nucleotide sequence ID" value="NZ_BOMO01000082.1"/>
</dbReference>
<dbReference type="GO" id="GO:0016757">
    <property type="term" value="F:glycosyltransferase activity"/>
    <property type="evidence" value="ECO:0007669"/>
    <property type="project" value="UniProtKB-KW"/>
</dbReference>
<protein>
    <submittedName>
        <fullName evidence="4">Glycosyltransferase involved in cell wall biosynthesis</fullName>
    </submittedName>
</protein>
<dbReference type="Pfam" id="PF13579">
    <property type="entry name" value="Glyco_trans_4_4"/>
    <property type="match status" value="1"/>
</dbReference>
<proteinExistence type="predicted"/>
<dbReference type="Pfam" id="PF13692">
    <property type="entry name" value="Glyco_trans_1_4"/>
    <property type="match status" value="1"/>
</dbReference>
<dbReference type="OrthoDB" id="3861448at2"/>
<dbReference type="PANTHER" id="PTHR12526:SF636">
    <property type="entry name" value="BLL3647 PROTEIN"/>
    <property type="match status" value="1"/>
</dbReference>
<comment type="caution">
    <text evidence="4">The sequence shown here is derived from an EMBL/GenBank/DDBJ whole genome shotgun (WGS) entry which is preliminary data.</text>
</comment>
<dbReference type="Gene3D" id="3.40.50.2000">
    <property type="entry name" value="Glycogen Phosphorylase B"/>
    <property type="match status" value="2"/>
</dbReference>
<sequence>MRLIVGLHHLELGGSQLNALDLAVSMRDYGHEVAVFGNYTDRPGPMADLVRSHGLPLIAQRHGAERLGKTMPARPALSRALARAAREFRADLLHVYEFSVGLDAFFGAHVRRGLPVVTTIYGMRVPRWMPRYGEIIVGTQQLVEEAAAFRARPTLIEPPVNTDSDDPAATDGPAFRAQHGIGAHEILISVVSRLEPDMKAEGVLRTIRAVELLDDVRVRFLVVGDGPSFADVSAEAQRVNTALGRTAIIMAGSMGDPRPAYAAADIMVGMGGSALRAMAFAQPLVVLGIRGFFLPAGPDTVGHFLREGFYGIGEGDVDAAPLAEALRTLVDDPALRAERGRWGRQLILDRFSLKAAAKTLNEVYERALAHRVPARRRLSEGARVAGHKAIADSLSDGARQRVRRLLG</sequence>
<accession>A0A2T0KB01</accession>
<dbReference type="CDD" id="cd03801">
    <property type="entry name" value="GT4_PimA-like"/>
    <property type="match status" value="1"/>
</dbReference>
<dbReference type="Proteomes" id="UP000239415">
    <property type="component" value="Unassembled WGS sequence"/>
</dbReference>
<evidence type="ECO:0000256" key="1">
    <source>
        <dbReference type="ARBA" id="ARBA00022676"/>
    </source>
</evidence>
<dbReference type="InterPro" id="IPR028098">
    <property type="entry name" value="Glyco_trans_4-like_N"/>
</dbReference>
<evidence type="ECO:0000259" key="3">
    <source>
        <dbReference type="Pfam" id="PF13579"/>
    </source>
</evidence>
<feature type="domain" description="Glycosyltransferase subfamily 4-like N-terminal" evidence="3">
    <location>
        <begin position="13"/>
        <end position="131"/>
    </location>
</feature>
<reference evidence="4 5" key="1">
    <citation type="submission" date="2018-03" db="EMBL/GenBank/DDBJ databases">
        <title>Genomic Encyclopedia of Archaeal and Bacterial Type Strains, Phase II (KMG-II): from individual species to whole genera.</title>
        <authorList>
            <person name="Goeker M."/>
        </authorList>
    </citation>
    <scope>NUCLEOTIDE SEQUENCE [LARGE SCALE GENOMIC DNA]</scope>
    <source>
        <strain evidence="4 5">DSM 43146</strain>
    </source>
</reference>
<evidence type="ECO:0000256" key="2">
    <source>
        <dbReference type="ARBA" id="ARBA00022679"/>
    </source>
</evidence>
<dbReference type="PANTHER" id="PTHR12526">
    <property type="entry name" value="GLYCOSYLTRANSFERASE"/>
    <property type="match status" value="1"/>
</dbReference>